<dbReference type="PANTHER" id="PTHR30157:SF0">
    <property type="entry name" value="NADPH-DEPENDENT FERRIC-CHELATE REDUCTASE"/>
    <property type="match status" value="1"/>
</dbReference>
<dbReference type="AlphaFoldDB" id="N0D0B3"/>
<evidence type="ECO:0000259" key="1">
    <source>
        <dbReference type="PROSITE" id="PS51384"/>
    </source>
</evidence>
<dbReference type="GO" id="GO:0016491">
    <property type="term" value="F:oxidoreductase activity"/>
    <property type="evidence" value="ECO:0007669"/>
    <property type="project" value="InterPro"/>
</dbReference>
<feature type="domain" description="FAD-binding FR-type" evidence="1">
    <location>
        <begin position="3"/>
        <end position="129"/>
    </location>
</feature>
<dbReference type="InterPro" id="IPR039374">
    <property type="entry name" value="SIP_fam"/>
</dbReference>
<dbReference type="eggNOG" id="COG2375">
    <property type="taxonomic scope" value="Bacteria"/>
</dbReference>
<dbReference type="Pfam" id="PF04954">
    <property type="entry name" value="SIP"/>
    <property type="match status" value="1"/>
</dbReference>
<accession>N0D0B3</accession>
<dbReference type="Pfam" id="PF08021">
    <property type="entry name" value="FAD_binding_9"/>
    <property type="match status" value="1"/>
</dbReference>
<name>N0D0B3_STRMI</name>
<dbReference type="Proteomes" id="UP000013304">
    <property type="component" value="Chromosome"/>
</dbReference>
<dbReference type="HOGENOM" id="CLU_040923_3_0_11"/>
<proteinExistence type="predicted"/>
<dbReference type="PANTHER" id="PTHR30157">
    <property type="entry name" value="FERRIC REDUCTASE, NADPH-DEPENDENT"/>
    <property type="match status" value="1"/>
</dbReference>
<reference evidence="2 3" key="1">
    <citation type="submission" date="2013-04" db="EMBL/GenBank/DDBJ databases">
        <title>Complete genome sequence of Streptomyces fulvissimus.</title>
        <authorList>
            <person name="Myronovskyi M."/>
            <person name="Tokovenko B."/>
            <person name="Manderscheid N."/>
            <person name="Petzke L."/>
            <person name="Luzhetskyy A."/>
        </authorList>
    </citation>
    <scope>NUCLEOTIDE SEQUENCE [LARGE SCALE GENOMIC DNA]</scope>
    <source>
        <strain evidence="2 3">DSM 40593</strain>
    </source>
</reference>
<dbReference type="InterPro" id="IPR013113">
    <property type="entry name" value="SIP_FAD-bd"/>
</dbReference>
<dbReference type="PROSITE" id="PS51384">
    <property type="entry name" value="FAD_FR"/>
    <property type="match status" value="1"/>
</dbReference>
<organism evidence="2 3">
    <name type="scientific">Streptomyces microflavus DSM 40593</name>
    <dbReference type="NCBI Taxonomy" id="1303692"/>
    <lineage>
        <taxon>Bacteria</taxon>
        <taxon>Bacillati</taxon>
        <taxon>Actinomycetota</taxon>
        <taxon>Actinomycetes</taxon>
        <taxon>Kitasatosporales</taxon>
        <taxon>Streptomycetaceae</taxon>
        <taxon>Streptomyces</taxon>
    </lineage>
</organism>
<dbReference type="InterPro" id="IPR017927">
    <property type="entry name" value="FAD-bd_FR_type"/>
</dbReference>
<dbReference type="CDD" id="cd06193">
    <property type="entry name" value="siderophore_interacting"/>
    <property type="match status" value="1"/>
</dbReference>
<dbReference type="EMBL" id="CP005080">
    <property type="protein sequence ID" value="AGK81796.1"/>
    <property type="molecule type" value="Genomic_DNA"/>
</dbReference>
<evidence type="ECO:0000313" key="2">
    <source>
        <dbReference type="EMBL" id="AGK81796.1"/>
    </source>
</evidence>
<gene>
    <name evidence="2" type="ORF">SFUL_6919</name>
</gene>
<dbReference type="InterPro" id="IPR017938">
    <property type="entry name" value="Riboflavin_synthase-like_b-brl"/>
</dbReference>
<protein>
    <submittedName>
        <fullName evidence="2">FAD-binding 9 siderophore-interacting domain protein</fullName>
    </submittedName>
</protein>
<dbReference type="InterPro" id="IPR039261">
    <property type="entry name" value="FNR_nucleotide-bd"/>
</dbReference>
<evidence type="ECO:0000313" key="3">
    <source>
        <dbReference type="Proteomes" id="UP000013304"/>
    </source>
</evidence>
<dbReference type="Gene3D" id="2.40.30.10">
    <property type="entry name" value="Translation factors"/>
    <property type="match status" value="1"/>
</dbReference>
<sequence length="295" mass="31972">MPMTIHRAVVARVQPLTPTMTRVTLHGEGLAGFESTGAGDEYIRLFFPHGPDRGDVSLPITTEKGWETPEGQPVAPIRTYTVRAVRPEAGEIDIDFVLHDHGVASTWVAGAQPGDVLGVNDPTGLYSPPDDLAWQVLIADQTGLPAVARLLENTPDDVATRVVVELPGPEAVQPLPGTKVTWTYGGNGHGASRLAELVSAAIPPGTDLSGGYVWVAGETNALRTVRRYLRKELGLPATRFKVVGYWIPDADSWNERYEALPDAVRAELVALWDDPVDDEEDLTIRYEARLSDLGL</sequence>
<dbReference type="SUPFAM" id="SSF63380">
    <property type="entry name" value="Riboflavin synthase domain-like"/>
    <property type="match status" value="1"/>
</dbReference>
<dbReference type="PATRIC" id="fig|1303692.3.peg.6965"/>
<dbReference type="InterPro" id="IPR007037">
    <property type="entry name" value="SIP_rossman_dom"/>
</dbReference>
<dbReference type="Gene3D" id="3.40.50.80">
    <property type="entry name" value="Nucleotide-binding domain of ferredoxin-NADP reductase (FNR) module"/>
    <property type="match status" value="1"/>
</dbReference>
<dbReference type="KEGG" id="sfi:SFUL_6919"/>